<keyword evidence="6" id="KW-1185">Reference proteome</keyword>
<dbReference type="PANTHER" id="PTHR11227">
    <property type="entry name" value="WD-REPEAT PROTEIN INTERACTING WITH PHOSPHOINOSIDES WIPI -RELATED"/>
    <property type="match status" value="1"/>
</dbReference>
<dbReference type="InterPro" id="IPR015943">
    <property type="entry name" value="WD40/YVTN_repeat-like_dom_sf"/>
</dbReference>
<keyword evidence="3" id="KW-0677">Repeat</keyword>
<dbReference type="InterPro" id="IPR036322">
    <property type="entry name" value="WD40_repeat_dom_sf"/>
</dbReference>
<dbReference type="GO" id="GO:0034045">
    <property type="term" value="C:phagophore assembly site membrane"/>
    <property type="evidence" value="ECO:0007669"/>
    <property type="project" value="UniProtKB-SubCell"/>
</dbReference>
<dbReference type="Gene3D" id="2.130.10.10">
    <property type="entry name" value="YVTN repeat-like/Quinoprotein amine dehydrogenase"/>
    <property type="match status" value="1"/>
</dbReference>
<dbReference type="OMA" id="NTIMIFW"/>
<dbReference type="Pfam" id="PF21032">
    <property type="entry name" value="PROPPIN"/>
    <property type="match status" value="1"/>
</dbReference>
<accession>A0AA38FWQ4</accession>
<organism evidence="5 6">
    <name type="scientific">Taxus chinensis</name>
    <name type="common">Chinese yew</name>
    <name type="synonym">Taxus wallichiana var. chinensis</name>
    <dbReference type="NCBI Taxonomy" id="29808"/>
    <lineage>
        <taxon>Eukaryota</taxon>
        <taxon>Viridiplantae</taxon>
        <taxon>Streptophyta</taxon>
        <taxon>Embryophyta</taxon>
        <taxon>Tracheophyta</taxon>
        <taxon>Spermatophyta</taxon>
        <taxon>Pinopsida</taxon>
        <taxon>Pinidae</taxon>
        <taxon>Conifers II</taxon>
        <taxon>Cupressales</taxon>
        <taxon>Taxaceae</taxon>
        <taxon>Taxus</taxon>
    </lineage>
</organism>
<protein>
    <recommendedName>
        <fullName evidence="7">WD repeat domain phosphoinositide-interacting protein 3</fullName>
    </recommendedName>
</protein>
<dbReference type="InterPro" id="IPR001680">
    <property type="entry name" value="WD40_rpt"/>
</dbReference>
<comment type="caution">
    <text evidence="5">The sequence shown here is derived from an EMBL/GenBank/DDBJ whole genome shotgun (WGS) entry which is preliminary data.</text>
</comment>
<evidence type="ECO:0000313" key="5">
    <source>
        <dbReference type="EMBL" id="KAH9310423.1"/>
    </source>
</evidence>
<sequence>ITFDSKVKAVKVGWGYIVAALENEIYVYRCSQQEVGLFHKIETLPNPKGLCVISDQSSTPVLACPGLKKGYVYVGNIGEKDTMFISAHNSHIACLALSRTGDLLATASSNGTVIRIFNTFDGACLQQLIRGTKRAQIYSIALSPDRLLAVSSDKGTVHIFGLDIKMWGTDTNSSNENVKTRSSLSFKEGVLSKHLISKRSFAQFHSSKKNRSVIGFGQHNTIMIFWLDGSFYRCEFDPENGGEMVQKEHLKFLDYDEGIDTQRSS</sequence>
<dbReference type="InterPro" id="IPR048720">
    <property type="entry name" value="PROPPIN"/>
</dbReference>
<name>A0AA38FWQ4_TAXCH</name>
<evidence type="ECO:0000256" key="2">
    <source>
        <dbReference type="ARBA" id="ARBA00022574"/>
    </source>
</evidence>
<reference evidence="5 6" key="1">
    <citation type="journal article" date="2021" name="Nat. Plants">
        <title>The Taxus genome provides insights into paclitaxel biosynthesis.</title>
        <authorList>
            <person name="Xiong X."/>
            <person name="Gou J."/>
            <person name="Liao Q."/>
            <person name="Li Y."/>
            <person name="Zhou Q."/>
            <person name="Bi G."/>
            <person name="Li C."/>
            <person name="Du R."/>
            <person name="Wang X."/>
            <person name="Sun T."/>
            <person name="Guo L."/>
            <person name="Liang H."/>
            <person name="Lu P."/>
            <person name="Wu Y."/>
            <person name="Zhang Z."/>
            <person name="Ro D.K."/>
            <person name="Shang Y."/>
            <person name="Huang S."/>
            <person name="Yan J."/>
        </authorList>
    </citation>
    <scope>NUCLEOTIDE SEQUENCE [LARGE SCALE GENOMIC DNA]</scope>
    <source>
        <strain evidence="5">Ta-2019</strain>
    </source>
</reference>
<proteinExistence type="inferred from homology"/>
<evidence type="ECO:0000256" key="1">
    <source>
        <dbReference type="ARBA" id="ARBA00004623"/>
    </source>
</evidence>
<evidence type="ECO:0000313" key="6">
    <source>
        <dbReference type="Proteomes" id="UP000824469"/>
    </source>
</evidence>
<feature type="non-terminal residue" evidence="5">
    <location>
        <position position="265"/>
    </location>
</feature>
<evidence type="ECO:0000256" key="4">
    <source>
        <dbReference type="ARBA" id="ARBA00025740"/>
    </source>
</evidence>
<gene>
    <name evidence="5" type="ORF">KI387_025458</name>
</gene>
<dbReference type="SUPFAM" id="SSF50978">
    <property type="entry name" value="WD40 repeat-like"/>
    <property type="match status" value="1"/>
</dbReference>
<evidence type="ECO:0008006" key="7">
    <source>
        <dbReference type="Google" id="ProtNLM"/>
    </source>
</evidence>
<feature type="non-terminal residue" evidence="5">
    <location>
        <position position="1"/>
    </location>
</feature>
<comment type="similarity">
    <text evidence="4">Belongs to the WD repeat PROPPIN family.</text>
</comment>
<evidence type="ECO:0000256" key="3">
    <source>
        <dbReference type="ARBA" id="ARBA00022737"/>
    </source>
</evidence>
<dbReference type="Proteomes" id="UP000824469">
    <property type="component" value="Unassembled WGS sequence"/>
</dbReference>
<dbReference type="EMBL" id="JAHRHJ020000006">
    <property type="protein sequence ID" value="KAH9310423.1"/>
    <property type="molecule type" value="Genomic_DNA"/>
</dbReference>
<dbReference type="SMART" id="SM00320">
    <property type="entry name" value="WD40"/>
    <property type="match status" value="2"/>
</dbReference>
<keyword evidence="2" id="KW-0853">WD repeat</keyword>
<comment type="subcellular location">
    <subcellularLocation>
        <location evidence="1">Preautophagosomal structure membrane</location>
        <topology evidence="1">Peripheral membrane protein</topology>
    </subcellularLocation>
</comment>
<dbReference type="AlphaFoldDB" id="A0AA38FWQ4"/>